<protein>
    <submittedName>
        <fullName evidence="8">Putative transcriptional regulatory protein</fullName>
    </submittedName>
</protein>
<dbReference type="PANTHER" id="PTHR31668">
    <property type="entry name" value="GLUCOSE TRANSPORT TRANSCRIPTION REGULATOR RGT1-RELATED-RELATED"/>
    <property type="match status" value="1"/>
</dbReference>
<evidence type="ECO:0000259" key="7">
    <source>
        <dbReference type="PROSITE" id="PS50048"/>
    </source>
</evidence>
<dbReference type="CDD" id="cd00067">
    <property type="entry name" value="GAL4"/>
    <property type="match status" value="1"/>
</dbReference>
<dbReference type="InterPro" id="IPR036864">
    <property type="entry name" value="Zn2-C6_fun-type_DNA-bd_sf"/>
</dbReference>
<comment type="caution">
    <text evidence="8">The sequence shown here is derived from an EMBL/GenBank/DDBJ whole genome shotgun (WGS) entry which is preliminary data.</text>
</comment>
<feature type="domain" description="Zn(2)-C6 fungal-type" evidence="7">
    <location>
        <begin position="86"/>
        <end position="118"/>
    </location>
</feature>
<keyword evidence="2" id="KW-0805">Transcription regulation</keyword>
<evidence type="ECO:0000313" key="8">
    <source>
        <dbReference type="EMBL" id="KPI38017.1"/>
    </source>
</evidence>
<sequence length="776" mass="84441">MMFSVHQEGYYASPQTPVAVKINGDKSISQSSTPSASSNYSNKRPRKSPSPLASASQPGADNKPDINVPVANMKTARPYRSHKYPACTRCHKRRSRCTIEVPGQACLLCRMHGVPCSSATGKKEDRATPKIGFIHRSMLPENDNMALDESSYIVGPIVARDNQVIDQYLPQAANGNSGHVPIQPNLGRKDSQQKPIYRAAVPPRRATPQDCSCSRNLPDELLSQVDPFLDKVVANFYENVHPAFPFTEESCVVSRLKTRHQIPSNFLANLVAHALFYWDLSPALSAYARPDQDFAWQVGTSVNNSEFSKNNLANILSMTMNLAGRPSTNLINNSTNVAKTVALAHAIGLNHDCAEWKMLDQERRVRWKAWWGVVVHDRWFNFAQGTPPYISKNHYDVPLPTLDLLTGARSNSLKHVRAAEVFIHLCKLTEIVGDVLPLIYHIRSGNDTIAAEQTSRSEIELNRWIESRPGWLDLSDFTSRPAVPGLVNLQLSFLAVRMLLRRIAWHEISQRETEPAASWLSGCQAAAEDIVRFTASLQKTDLRGFWLPYNAHHFTSAVTLLLRCALQTNFPEVRKGCMTSARALVDNLRRHFEESGWDLAETALASSENILRRIEDAVPREMLNFNSSAGSTPALGTPSMQNLQTSSGFYGAGLNGLSGASGFDANGQQTVVGVGDDGFLSYQGQQGSIEELFPEIFGEFQDTALFSMAASGGGDFDEPFNGVNGAGGMGQNGGGGGGSNSGYPPPSSQGMGTPLGTPMVGTPLGVGVGGGMSGGY</sequence>
<organism evidence="8 9">
    <name type="scientific">Cyphellophora attinorum</name>
    <dbReference type="NCBI Taxonomy" id="1664694"/>
    <lineage>
        <taxon>Eukaryota</taxon>
        <taxon>Fungi</taxon>
        <taxon>Dikarya</taxon>
        <taxon>Ascomycota</taxon>
        <taxon>Pezizomycotina</taxon>
        <taxon>Eurotiomycetes</taxon>
        <taxon>Chaetothyriomycetidae</taxon>
        <taxon>Chaetothyriales</taxon>
        <taxon>Cyphellophoraceae</taxon>
        <taxon>Cyphellophora</taxon>
    </lineage>
</organism>
<dbReference type="GO" id="GO:0003677">
    <property type="term" value="F:DNA binding"/>
    <property type="evidence" value="ECO:0007669"/>
    <property type="project" value="UniProtKB-KW"/>
</dbReference>
<name>A0A0N1H859_9EURO</name>
<keyword evidence="9" id="KW-1185">Reference proteome</keyword>
<proteinExistence type="predicted"/>
<dbReference type="OrthoDB" id="3034343at2759"/>
<dbReference type="SUPFAM" id="SSF57701">
    <property type="entry name" value="Zn2/Cys6 DNA-binding domain"/>
    <property type="match status" value="1"/>
</dbReference>
<dbReference type="Pfam" id="PF04082">
    <property type="entry name" value="Fungal_trans"/>
    <property type="match status" value="1"/>
</dbReference>
<dbReference type="InterPro" id="IPR050797">
    <property type="entry name" value="Carb_Metab_Trans_Reg"/>
</dbReference>
<dbReference type="VEuPathDB" id="FungiDB:AB675_3218"/>
<dbReference type="GO" id="GO:0005634">
    <property type="term" value="C:nucleus"/>
    <property type="evidence" value="ECO:0007669"/>
    <property type="project" value="TreeGrafter"/>
</dbReference>
<evidence type="ECO:0000256" key="5">
    <source>
        <dbReference type="ARBA" id="ARBA00023242"/>
    </source>
</evidence>
<dbReference type="STRING" id="1664694.A0A0N1H859"/>
<gene>
    <name evidence="8" type="ORF">AB675_3218</name>
</gene>
<keyword evidence="3" id="KW-0238">DNA-binding</keyword>
<dbReference type="PROSITE" id="PS00463">
    <property type="entry name" value="ZN2_CY6_FUNGAL_1"/>
    <property type="match status" value="1"/>
</dbReference>
<reference evidence="8 9" key="1">
    <citation type="submission" date="2015-06" db="EMBL/GenBank/DDBJ databases">
        <title>Draft genome of the ant-associated black yeast Phialophora attae CBS 131958.</title>
        <authorList>
            <person name="Moreno L.F."/>
            <person name="Stielow B.J."/>
            <person name="de Hoog S."/>
            <person name="Vicente V.A."/>
            <person name="Weiss V.A."/>
            <person name="de Vries M."/>
            <person name="Cruz L.M."/>
            <person name="Souza E.M."/>
        </authorList>
    </citation>
    <scope>NUCLEOTIDE SEQUENCE [LARGE SCALE GENOMIC DNA]</scope>
    <source>
        <strain evidence="8 9">CBS 131958</strain>
    </source>
</reference>
<evidence type="ECO:0000256" key="3">
    <source>
        <dbReference type="ARBA" id="ARBA00023125"/>
    </source>
</evidence>
<feature type="region of interest" description="Disordered" evidence="6">
    <location>
        <begin position="717"/>
        <end position="754"/>
    </location>
</feature>
<dbReference type="CDD" id="cd12148">
    <property type="entry name" value="fungal_TF_MHR"/>
    <property type="match status" value="1"/>
</dbReference>
<dbReference type="InterPro" id="IPR001138">
    <property type="entry name" value="Zn2Cys6_DnaBD"/>
</dbReference>
<feature type="compositionally biased region" description="Gly residues" evidence="6">
    <location>
        <begin position="724"/>
        <end position="740"/>
    </location>
</feature>
<feature type="compositionally biased region" description="Low complexity" evidence="6">
    <location>
        <begin position="27"/>
        <end position="41"/>
    </location>
</feature>
<evidence type="ECO:0000256" key="1">
    <source>
        <dbReference type="ARBA" id="ARBA00022723"/>
    </source>
</evidence>
<dbReference type="AlphaFoldDB" id="A0A0N1H859"/>
<dbReference type="PANTHER" id="PTHR31668:SF10">
    <property type="entry name" value="ZN(II)2CYS6 TRANSCRIPTION FACTOR (EUROFUNG)"/>
    <property type="match status" value="1"/>
</dbReference>
<dbReference type="GeneID" id="28735129"/>
<dbReference type="GO" id="GO:0000981">
    <property type="term" value="F:DNA-binding transcription factor activity, RNA polymerase II-specific"/>
    <property type="evidence" value="ECO:0007669"/>
    <property type="project" value="InterPro"/>
</dbReference>
<dbReference type="GO" id="GO:0008270">
    <property type="term" value="F:zinc ion binding"/>
    <property type="evidence" value="ECO:0007669"/>
    <property type="project" value="InterPro"/>
</dbReference>
<accession>A0A0N1H859</accession>
<dbReference type="RefSeq" id="XP_017997980.1">
    <property type="nucleotide sequence ID" value="XM_018143250.1"/>
</dbReference>
<evidence type="ECO:0000256" key="6">
    <source>
        <dbReference type="SAM" id="MobiDB-lite"/>
    </source>
</evidence>
<dbReference type="SMART" id="SM00906">
    <property type="entry name" value="Fungal_trans"/>
    <property type="match status" value="1"/>
</dbReference>
<dbReference type="InterPro" id="IPR007219">
    <property type="entry name" value="XnlR_reg_dom"/>
</dbReference>
<evidence type="ECO:0000256" key="2">
    <source>
        <dbReference type="ARBA" id="ARBA00023015"/>
    </source>
</evidence>
<keyword evidence="4" id="KW-0804">Transcription</keyword>
<evidence type="ECO:0000256" key="4">
    <source>
        <dbReference type="ARBA" id="ARBA00023163"/>
    </source>
</evidence>
<dbReference type="GO" id="GO:0006351">
    <property type="term" value="P:DNA-templated transcription"/>
    <property type="evidence" value="ECO:0007669"/>
    <property type="project" value="InterPro"/>
</dbReference>
<dbReference type="Proteomes" id="UP000038010">
    <property type="component" value="Unassembled WGS sequence"/>
</dbReference>
<feature type="region of interest" description="Disordered" evidence="6">
    <location>
        <begin position="22"/>
        <end position="68"/>
    </location>
</feature>
<keyword evidence="5" id="KW-0539">Nucleus</keyword>
<dbReference type="PROSITE" id="PS50048">
    <property type="entry name" value="ZN2_CY6_FUNGAL_2"/>
    <property type="match status" value="1"/>
</dbReference>
<dbReference type="EMBL" id="LFJN01000021">
    <property type="protein sequence ID" value="KPI38017.1"/>
    <property type="molecule type" value="Genomic_DNA"/>
</dbReference>
<evidence type="ECO:0000313" key="9">
    <source>
        <dbReference type="Proteomes" id="UP000038010"/>
    </source>
</evidence>
<dbReference type="GO" id="GO:0001080">
    <property type="term" value="P:nitrogen catabolite activation of transcription from RNA polymerase II promoter"/>
    <property type="evidence" value="ECO:0007669"/>
    <property type="project" value="TreeGrafter"/>
</dbReference>
<keyword evidence="1" id="KW-0479">Metal-binding</keyword>